<dbReference type="Pfam" id="PF05016">
    <property type="entry name" value="ParE_toxin"/>
    <property type="match status" value="1"/>
</dbReference>
<evidence type="ECO:0000313" key="2">
    <source>
        <dbReference type="EMBL" id="SFO19432.1"/>
    </source>
</evidence>
<dbReference type="AlphaFoldDB" id="A0A1I5F6S5"/>
<dbReference type="InterPro" id="IPR007712">
    <property type="entry name" value="RelE/ParE_toxin"/>
</dbReference>
<dbReference type="Proteomes" id="UP000199564">
    <property type="component" value="Unassembled WGS sequence"/>
</dbReference>
<dbReference type="RefSeq" id="WP_091652671.1">
    <property type="nucleotide sequence ID" value="NZ_FOVW01000004.1"/>
</dbReference>
<name>A0A1I5F6S5_9BACT</name>
<protein>
    <submittedName>
        <fullName evidence="2">Plasmid stabilization system protein ParE</fullName>
    </submittedName>
</protein>
<keyword evidence="1" id="KW-1277">Toxin-antitoxin system</keyword>
<dbReference type="Gene3D" id="3.30.2310.20">
    <property type="entry name" value="RelE-like"/>
    <property type="match status" value="1"/>
</dbReference>
<accession>A0A1I5F6S5</accession>
<sequence length="96" mass="11542">MDLEILWTPQAIRGFERILNYLEIHFSEKEKKRFLNDASRFFEMIKAHPELLPKSSLQKNLYRGPINKYTVVVYRYLPRKKQIQLLSIRASRESDS</sequence>
<organism evidence="2 3">
    <name type="scientific">Algoriphagus ornithinivorans</name>
    <dbReference type="NCBI Taxonomy" id="226506"/>
    <lineage>
        <taxon>Bacteria</taxon>
        <taxon>Pseudomonadati</taxon>
        <taxon>Bacteroidota</taxon>
        <taxon>Cytophagia</taxon>
        <taxon>Cytophagales</taxon>
        <taxon>Cyclobacteriaceae</taxon>
        <taxon>Algoriphagus</taxon>
    </lineage>
</organism>
<reference evidence="3" key="1">
    <citation type="submission" date="2016-10" db="EMBL/GenBank/DDBJ databases">
        <authorList>
            <person name="Varghese N."/>
            <person name="Submissions S."/>
        </authorList>
    </citation>
    <scope>NUCLEOTIDE SEQUENCE [LARGE SCALE GENOMIC DNA]</scope>
    <source>
        <strain evidence="3">DSM 15282</strain>
    </source>
</reference>
<dbReference type="EMBL" id="FOVW01000004">
    <property type="protein sequence ID" value="SFO19432.1"/>
    <property type="molecule type" value="Genomic_DNA"/>
</dbReference>
<dbReference type="InterPro" id="IPR035093">
    <property type="entry name" value="RelE/ParE_toxin_dom_sf"/>
</dbReference>
<evidence type="ECO:0000313" key="3">
    <source>
        <dbReference type="Proteomes" id="UP000199564"/>
    </source>
</evidence>
<keyword evidence="3" id="KW-1185">Reference proteome</keyword>
<gene>
    <name evidence="2" type="ORF">SAMN04488519_104241</name>
</gene>
<proteinExistence type="predicted"/>
<evidence type="ECO:0000256" key="1">
    <source>
        <dbReference type="ARBA" id="ARBA00022649"/>
    </source>
</evidence>